<feature type="chain" id="PRO_5046100186" evidence="1">
    <location>
        <begin position="20"/>
        <end position="191"/>
    </location>
</feature>
<gene>
    <name evidence="2" type="ORF">DLD77_01465</name>
</gene>
<evidence type="ECO:0000313" key="3">
    <source>
        <dbReference type="Proteomes" id="UP000246099"/>
    </source>
</evidence>
<keyword evidence="1" id="KW-0732">Signal</keyword>
<organism evidence="2 3">
    <name type="scientific">Chitinophaga alhagiae</name>
    <dbReference type="NCBI Taxonomy" id="2203219"/>
    <lineage>
        <taxon>Bacteria</taxon>
        <taxon>Pseudomonadati</taxon>
        <taxon>Bacteroidota</taxon>
        <taxon>Chitinophagia</taxon>
        <taxon>Chitinophagales</taxon>
        <taxon>Chitinophagaceae</taxon>
        <taxon>Chitinophaga</taxon>
    </lineage>
</organism>
<feature type="signal peptide" evidence="1">
    <location>
        <begin position="1"/>
        <end position="19"/>
    </location>
</feature>
<proteinExistence type="predicted"/>
<keyword evidence="3" id="KW-1185">Reference proteome</keyword>
<sequence>MKKLMLLAAVLAGPFCCLAQNIVKVYDNPYKDSIFYQLQAAVLIIDKQDVEDYFAGLDTILPQRQYAKEVFRNIQFAHLRPDEVQRHYGMASKFWAASKNNALRYSTDKLTLFWNDNETVLLPYLDEILPELMEGGRVQMVDRATGKRVQQFQIDYEDVGMKTYKIFRFVKGKTIWRESEVFVEQLSTVGL</sequence>
<accession>A0ABN5LM66</accession>
<evidence type="ECO:0000313" key="2">
    <source>
        <dbReference type="EMBL" id="AWO00467.1"/>
    </source>
</evidence>
<name>A0ABN5LM66_9BACT</name>
<dbReference type="EMBL" id="CP029600">
    <property type="protein sequence ID" value="AWO00467.1"/>
    <property type="molecule type" value="Genomic_DNA"/>
</dbReference>
<reference evidence="2 3" key="1">
    <citation type="submission" date="2018-05" db="EMBL/GenBank/DDBJ databases">
        <title>Chitinophaga sp. nov., isolated from rhizosphere soil of Alhagi.</title>
        <authorList>
            <person name="Liu Y."/>
        </authorList>
    </citation>
    <scope>NUCLEOTIDE SEQUENCE [LARGE SCALE GENOMIC DNA]</scope>
    <source>
        <strain evidence="2 3">T22</strain>
    </source>
</reference>
<evidence type="ECO:0000256" key="1">
    <source>
        <dbReference type="SAM" id="SignalP"/>
    </source>
</evidence>
<dbReference type="RefSeq" id="WP_119075965.1">
    <property type="nucleotide sequence ID" value="NZ_CP029600.1"/>
</dbReference>
<dbReference type="Proteomes" id="UP000246099">
    <property type="component" value="Chromosome"/>
</dbReference>
<protein>
    <submittedName>
        <fullName evidence="2">Uncharacterized protein</fullName>
    </submittedName>
</protein>